<dbReference type="RefSeq" id="WP_092480412.1">
    <property type="nucleotide sequence ID" value="NZ_FOXW01000004.1"/>
</dbReference>
<dbReference type="InterPro" id="IPR052928">
    <property type="entry name" value="Desiccation-related_membrane"/>
</dbReference>
<evidence type="ECO:0000256" key="1">
    <source>
        <dbReference type="SAM" id="MobiDB-lite"/>
    </source>
</evidence>
<dbReference type="OrthoDB" id="2168829at2"/>
<dbReference type="EMBL" id="FOXW01000004">
    <property type="protein sequence ID" value="SFQ29842.1"/>
    <property type="molecule type" value="Genomic_DNA"/>
</dbReference>
<name>A0A1I5XCY8_9LACT</name>
<dbReference type="Proteomes" id="UP000199136">
    <property type="component" value="Unassembled WGS sequence"/>
</dbReference>
<dbReference type="Pfam" id="PF12732">
    <property type="entry name" value="YtxH"/>
    <property type="match status" value="1"/>
</dbReference>
<evidence type="ECO:0000313" key="3">
    <source>
        <dbReference type="Proteomes" id="UP000199136"/>
    </source>
</evidence>
<organism evidence="2 3">
    <name type="scientific">Desemzia incerta</name>
    <dbReference type="NCBI Taxonomy" id="82801"/>
    <lineage>
        <taxon>Bacteria</taxon>
        <taxon>Bacillati</taxon>
        <taxon>Bacillota</taxon>
        <taxon>Bacilli</taxon>
        <taxon>Lactobacillales</taxon>
        <taxon>Carnobacteriaceae</taxon>
        <taxon>Desemzia</taxon>
    </lineage>
</organism>
<keyword evidence="3" id="KW-1185">Reference proteome</keyword>
<proteinExistence type="predicted"/>
<dbReference type="AlphaFoldDB" id="A0A1I5XCY8"/>
<protein>
    <submittedName>
        <fullName evidence="2">Gas vesicle protein</fullName>
    </submittedName>
</protein>
<accession>A0A1I5XCY8</accession>
<feature type="region of interest" description="Disordered" evidence="1">
    <location>
        <begin position="94"/>
        <end position="154"/>
    </location>
</feature>
<gene>
    <name evidence="2" type="ORF">SAMN04488506_1364</name>
</gene>
<dbReference type="PANTHER" id="PTHR35792:SF2">
    <property type="entry name" value="GENERAL STRESS PROTEIN"/>
    <property type="match status" value="1"/>
</dbReference>
<evidence type="ECO:0000313" key="2">
    <source>
        <dbReference type="EMBL" id="SFQ29842.1"/>
    </source>
</evidence>
<dbReference type="InterPro" id="IPR024623">
    <property type="entry name" value="YtxH"/>
</dbReference>
<reference evidence="2 3" key="1">
    <citation type="submission" date="2016-10" db="EMBL/GenBank/DDBJ databases">
        <authorList>
            <person name="de Groot N.N."/>
        </authorList>
    </citation>
    <scope>NUCLEOTIDE SEQUENCE [LARGE SCALE GENOMIC DNA]</scope>
    <source>
        <strain evidence="2 3">DSM 20581</strain>
    </source>
</reference>
<sequence>MGNSNMGKTLIVGLAAAATALLFAPKSGKELREDLKEQGLDLKDKAMDRVNELADEFKQTYQEVGEEMDYANPDPELSETIADIENDLYHPHQEKADVMPPEPTDLVTPPNGLTHPDPAGAGDLPVPPVEPDVLPTAEHPAVDPLDPHNPNNPL</sequence>
<dbReference type="PANTHER" id="PTHR35792">
    <property type="entry name" value="GENERAL STRESS PROTEIN"/>
    <property type="match status" value="1"/>
</dbReference>